<keyword evidence="7" id="KW-1185">Reference proteome</keyword>
<dbReference type="Proteomes" id="UP000509704">
    <property type="component" value="Chromosome 4"/>
</dbReference>
<dbReference type="SMART" id="SM01117">
    <property type="entry name" value="Cyt-b5"/>
    <property type="match status" value="1"/>
</dbReference>
<dbReference type="InterPro" id="IPR036400">
    <property type="entry name" value="Cyt_B5-like_heme/steroid_sf"/>
</dbReference>
<feature type="region of interest" description="Disordered" evidence="4">
    <location>
        <begin position="1"/>
        <end position="24"/>
    </location>
</feature>
<feature type="compositionally biased region" description="Basic and acidic residues" evidence="4">
    <location>
        <begin position="11"/>
        <end position="20"/>
    </location>
</feature>
<evidence type="ECO:0000313" key="7">
    <source>
        <dbReference type="Proteomes" id="UP000509704"/>
    </source>
</evidence>
<evidence type="ECO:0000256" key="4">
    <source>
        <dbReference type="SAM" id="MobiDB-lite"/>
    </source>
</evidence>
<keyword evidence="2" id="KW-0479">Metal-binding</keyword>
<dbReference type="PANTHER" id="PTHR46237">
    <property type="entry name" value="CYTOCHROME B5 REDUCTASE 4 FAMILY MEMBER"/>
    <property type="match status" value="1"/>
</dbReference>
<dbReference type="Gene3D" id="3.10.120.10">
    <property type="entry name" value="Cytochrome b5-like heme/steroid binding domain"/>
    <property type="match status" value="1"/>
</dbReference>
<dbReference type="EMBL" id="CP058607">
    <property type="protein sequence ID" value="QLG72691.1"/>
    <property type="molecule type" value="Genomic_DNA"/>
</dbReference>
<dbReference type="SUPFAM" id="SSF55856">
    <property type="entry name" value="Cytochrome b5-like heme/steroid binding domain"/>
    <property type="match status" value="1"/>
</dbReference>
<organism evidence="6 7">
    <name type="scientific">Zygotorulaspora mrakii</name>
    <name type="common">Zygosaccharomyces mrakii</name>
    <dbReference type="NCBI Taxonomy" id="42260"/>
    <lineage>
        <taxon>Eukaryota</taxon>
        <taxon>Fungi</taxon>
        <taxon>Dikarya</taxon>
        <taxon>Ascomycota</taxon>
        <taxon>Saccharomycotina</taxon>
        <taxon>Saccharomycetes</taxon>
        <taxon>Saccharomycetales</taxon>
        <taxon>Saccharomycetaceae</taxon>
        <taxon>Zygotorulaspora</taxon>
    </lineage>
</organism>
<reference evidence="6 7" key="1">
    <citation type="submission" date="2020-07" db="EMBL/GenBank/DDBJ databases">
        <title>The yeast mating-type switching endonuclease HO is a domesticated member of an unorthodox homing genetic element family.</title>
        <authorList>
            <person name="Coughlan A.Y."/>
            <person name="Lombardi L."/>
            <person name="Braun-Galleani S."/>
            <person name="Martos A.R."/>
            <person name="Galeote V."/>
            <person name="Bigey F."/>
            <person name="Dequin S."/>
            <person name="Byrne K.P."/>
            <person name="Wolfe K.H."/>
        </authorList>
    </citation>
    <scope>NUCLEOTIDE SEQUENCE [LARGE SCALE GENOMIC DNA]</scope>
    <source>
        <strain evidence="6 7">NRRL Y-6702</strain>
    </source>
</reference>
<evidence type="ECO:0000256" key="1">
    <source>
        <dbReference type="ARBA" id="ARBA00022617"/>
    </source>
</evidence>
<dbReference type="OrthoDB" id="432299at2759"/>
<dbReference type="RefSeq" id="XP_037144419.1">
    <property type="nucleotide sequence ID" value="XM_037288524.1"/>
</dbReference>
<evidence type="ECO:0000256" key="3">
    <source>
        <dbReference type="ARBA" id="ARBA00023004"/>
    </source>
</evidence>
<dbReference type="KEGG" id="zmk:HG535_0D03990"/>
<dbReference type="GeneID" id="59236415"/>
<dbReference type="PROSITE" id="PS50255">
    <property type="entry name" value="CYTOCHROME_B5_2"/>
    <property type="match status" value="1"/>
</dbReference>
<dbReference type="Pfam" id="PF00173">
    <property type="entry name" value="Cyt-b5"/>
    <property type="match status" value="1"/>
</dbReference>
<gene>
    <name evidence="6" type="ORF">HG535_0D03990</name>
</gene>
<name>A0A7H9B223_ZYGMR</name>
<dbReference type="PANTHER" id="PTHR46237:SF1">
    <property type="entry name" value="CYTOCHROME B5 REDUCTASE 4"/>
    <property type="match status" value="1"/>
</dbReference>
<protein>
    <recommendedName>
        <fullName evidence="5">Cytochrome b5 heme-binding domain-containing protein</fullName>
    </recommendedName>
</protein>
<keyword evidence="3" id="KW-0408">Iron</keyword>
<keyword evidence="1" id="KW-0349">Heme</keyword>
<accession>A0A7H9B223</accession>
<dbReference type="GO" id="GO:0005737">
    <property type="term" value="C:cytoplasm"/>
    <property type="evidence" value="ECO:0007669"/>
    <property type="project" value="TreeGrafter"/>
</dbReference>
<sequence>MNFLRTPISRNQEDSNDTFKRPHIPITKESAANASRSLNIPHVRFQDTSAVPIQAGCTTLKGGGYRKKVSLKPGHSALDWHALVTKKRSKGLVTRVDKLLGEDVKTLEQLNSPHSLTQLKNGVPPYLIKPPLRINAEILRKHNTQEDCWSVINGRVYSMTDYFDFHPGGVDILFKHCAGRDGTAAFNKYHRWVSVDKLLEISLVGIWIN</sequence>
<proteinExistence type="predicted"/>
<evidence type="ECO:0000256" key="2">
    <source>
        <dbReference type="ARBA" id="ARBA00022723"/>
    </source>
</evidence>
<dbReference type="AlphaFoldDB" id="A0A7H9B223"/>
<dbReference type="GO" id="GO:0046872">
    <property type="term" value="F:metal ion binding"/>
    <property type="evidence" value="ECO:0007669"/>
    <property type="project" value="UniProtKB-KW"/>
</dbReference>
<evidence type="ECO:0000259" key="5">
    <source>
        <dbReference type="PROSITE" id="PS50255"/>
    </source>
</evidence>
<dbReference type="InterPro" id="IPR051872">
    <property type="entry name" value="Cytochrome_b5/Flavoprotein_Rdt"/>
</dbReference>
<dbReference type="GO" id="GO:0004128">
    <property type="term" value="F:cytochrome-b5 reductase activity, acting on NAD(P)H"/>
    <property type="evidence" value="ECO:0007669"/>
    <property type="project" value="TreeGrafter"/>
</dbReference>
<feature type="domain" description="Cytochrome b5 heme-binding" evidence="5">
    <location>
        <begin position="131"/>
        <end position="205"/>
    </location>
</feature>
<dbReference type="InterPro" id="IPR001199">
    <property type="entry name" value="Cyt_B5-like_heme/steroid-bd"/>
</dbReference>
<dbReference type="GO" id="GO:0020037">
    <property type="term" value="F:heme binding"/>
    <property type="evidence" value="ECO:0007669"/>
    <property type="project" value="TreeGrafter"/>
</dbReference>
<evidence type="ECO:0000313" key="6">
    <source>
        <dbReference type="EMBL" id="QLG72691.1"/>
    </source>
</evidence>